<evidence type="ECO:0000313" key="1">
    <source>
        <dbReference type="EMBL" id="GAH23121.1"/>
    </source>
</evidence>
<dbReference type="AlphaFoldDB" id="X1DQ67"/>
<reference evidence="1" key="1">
    <citation type="journal article" date="2014" name="Front. Microbiol.">
        <title>High frequency of phylogenetically diverse reductive dehalogenase-homologous genes in deep subseafloor sedimentary metagenomes.</title>
        <authorList>
            <person name="Kawai M."/>
            <person name="Futagami T."/>
            <person name="Toyoda A."/>
            <person name="Takaki Y."/>
            <person name="Nishi S."/>
            <person name="Hori S."/>
            <person name="Arai W."/>
            <person name="Tsubouchi T."/>
            <person name="Morono Y."/>
            <person name="Uchiyama I."/>
            <person name="Ito T."/>
            <person name="Fujiyama A."/>
            <person name="Inagaki F."/>
            <person name="Takami H."/>
        </authorList>
    </citation>
    <scope>NUCLEOTIDE SEQUENCE</scope>
    <source>
        <strain evidence="1">Expedition CK06-06</strain>
    </source>
</reference>
<dbReference type="EMBL" id="BART01041094">
    <property type="protein sequence ID" value="GAH23121.1"/>
    <property type="molecule type" value="Genomic_DNA"/>
</dbReference>
<proteinExistence type="predicted"/>
<accession>X1DQ67</accession>
<protein>
    <submittedName>
        <fullName evidence="1">Uncharacterized protein</fullName>
    </submittedName>
</protein>
<gene>
    <name evidence="1" type="ORF">S01H4_66386</name>
</gene>
<sequence>KLSGYLGYELCSPPPIGQTVGIEYAEKKAQLAAEFMRGLITEVTKG</sequence>
<name>X1DQ67_9ZZZZ</name>
<feature type="non-terminal residue" evidence="1">
    <location>
        <position position="1"/>
    </location>
</feature>
<comment type="caution">
    <text evidence="1">The sequence shown here is derived from an EMBL/GenBank/DDBJ whole genome shotgun (WGS) entry which is preliminary data.</text>
</comment>
<organism evidence="1">
    <name type="scientific">marine sediment metagenome</name>
    <dbReference type="NCBI Taxonomy" id="412755"/>
    <lineage>
        <taxon>unclassified sequences</taxon>
        <taxon>metagenomes</taxon>
        <taxon>ecological metagenomes</taxon>
    </lineage>
</organism>